<protein>
    <submittedName>
        <fullName evidence="3">Acyltransferase family protein</fullName>
    </submittedName>
</protein>
<feature type="transmembrane region" description="Helical" evidence="1">
    <location>
        <begin position="202"/>
        <end position="221"/>
    </location>
</feature>
<keyword evidence="3" id="KW-0012">Acyltransferase</keyword>
<dbReference type="GO" id="GO:0016747">
    <property type="term" value="F:acyltransferase activity, transferring groups other than amino-acyl groups"/>
    <property type="evidence" value="ECO:0007669"/>
    <property type="project" value="InterPro"/>
</dbReference>
<name>I5AT83_EUBC6</name>
<dbReference type="AlphaFoldDB" id="I5AT83"/>
<dbReference type="InterPro" id="IPR002656">
    <property type="entry name" value="Acyl_transf_3_dom"/>
</dbReference>
<sequence>MQGVLENSAGRQKPYFDRDTTAIIKGVALVMMFAQHMLMFPEWWPEGTSFPFMVAAFPYLRQPMTLSVAVFCFFSGYFYFYNKDKTYSYSFRKITDFLINYWVIFFLFAFLAVAVSHYVYTPAAFLQEMFALRRPTMVFGWYVSFYYTFMLLLPLLTRILLKNIHVDLLVAVVLLPTCLRLVKYAGIFFFGQTVMADMLSHIIENISAVLIGYMFAGYDLFGKMEDLSKRIHSSRLGTVLCWICVLLAPMGIYLVPTLTLDFFVKPVIDHTVPICIPMSLLYAPPFIFCLVKLIRGIRLTCVKVVLRQIGKYSLLMWFVSCIFFNNSKKVSQPLLYWPGNPVLVLLWGLLLCYVVSALLDPVMKLLIKQKNRIFFGKKQRPVSGNRLHVPSQAPQD</sequence>
<proteinExistence type="predicted"/>
<gene>
    <name evidence="3" type="ORF">EubceDRAFT1_1189</name>
</gene>
<dbReference type="Pfam" id="PF01757">
    <property type="entry name" value="Acyl_transf_3"/>
    <property type="match status" value="1"/>
</dbReference>
<evidence type="ECO:0000313" key="4">
    <source>
        <dbReference type="Proteomes" id="UP000005753"/>
    </source>
</evidence>
<feature type="transmembrane region" description="Helical" evidence="1">
    <location>
        <begin position="233"/>
        <end position="256"/>
    </location>
</feature>
<feature type="transmembrane region" description="Helical" evidence="1">
    <location>
        <begin position="60"/>
        <end position="80"/>
    </location>
</feature>
<keyword evidence="3" id="KW-0808">Transferase</keyword>
<reference evidence="3 4" key="2">
    <citation type="submission" date="2012-02" db="EMBL/GenBank/DDBJ databases">
        <title>Improved High-Quality Draft sequence of Eubacterium cellulosolvens 6.</title>
        <authorList>
            <consortium name="US DOE Joint Genome Institute"/>
            <person name="Lucas S."/>
            <person name="Han J."/>
            <person name="Lapidus A."/>
            <person name="Cheng J.-F."/>
            <person name="Goodwin L."/>
            <person name="Pitluck S."/>
            <person name="Peters L."/>
            <person name="Mikhailova N."/>
            <person name="Gu W."/>
            <person name="Detter J.C."/>
            <person name="Han C."/>
            <person name="Tapia R."/>
            <person name="Land M."/>
            <person name="Hauser L."/>
            <person name="Kyrpides N."/>
            <person name="Ivanova N."/>
            <person name="Pagani I."/>
            <person name="Johnson E."/>
            <person name="Mukhopadhyay B."/>
            <person name="Anderson I."/>
            <person name="Woyke T."/>
        </authorList>
    </citation>
    <scope>NUCLEOTIDE SEQUENCE [LARGE SCALE GENOMIC DNA]</scope>
    <source>
        <strain evidence="3 4">6</strain>
    </source>
</reference>
<dbReference type="Proteomes" id="UP000005753">
    <property type="component" value="Chromosome"/>
</dbReference>
<dbReference type="STRING" id="633697.EubceDRAFT1_1189"/>
<dbReference type="HOGENOM" id="CLU_695885_0_0_9"/>
<feature type="transmembrane region" description="Helical" evidence="1">
    <location>
        <begin position="276"/>
        <end position="297"/>
    </location>
</feature>
<evidence type="ECO:0000259" key="2">
    <source>
        <dbReference type="Pfam" id="PF01757"/>
    </source>
</evidence>
<accession>I5AT83</accession>
<feature type="domain" description="Acyltransferase 3" evidence="2">
    <location>
        <begin position="24"/>
        <end position="359"/>
    </location>
</feature>
<evidence type="ECO:0000256" key="1">
    <source>
        <dbReference type="SAM" id="Phobius"/>
    </source>
</evidence>
<feature type="transmembrane region" description="Helical" evidence="1">
    <location>
        <begin position="21"/>
        <end position="40"/>
    </location>
</feature>
<reference evidence="3 4" key="1">
    <citation type="submission" date="2010-08" db="EMBL/GenBank/DDBJ databases">
        <authorList>
            <consortium name="US DOE Joint Genome Institute (JGI-PGF)"/>
            <person name="Lucas S."/>
            <person name="Copeland A."/>
            <person name="Lapidus A."/>
            <person name="Cheng J.-F."/>
            <person name="Bruce D."/>
            <person name="Goodwin L."/>
            <person name="Pitluck S."/>
            <person name="Land M.L."/>
            <person name="Hauser L."/>
            <person name="Chang Y.-J."/>
            <person name="Anderson I.J."/>
            <person name="Johnson E."/>
            <person name="Mulhopadhyay B."/>
            <person name="Kyrpides N."/>
            <person name="Woyke T.J."/>
        </authorList>
    </citation>
    <scope>NUCLEOTIDE SEQUENCE [LARGE SCALE GENOMIC DNA]</scope>
    <source>
        <strain evidence="3 4">6</strain>
    </source>
</reference>
<dbReference type="eggNOG" id="ENOG502ZF9K">
    <property type="taxonomic scope" value="Bacteria"/>
</dbReference>
<keyword evidence="4" id="KW-1185">Reference proteome</keyword>
<keyword evidence="1" id="KW-0472">Membrane</keyword>
<feature type="transmembrane region" description="Helical" evidence="1">
    <location>
        <begin position="101"/>
        <end position="119"/>
    </location>
</feature>
<feature type="transmembrane region" description="Helical" evidence="1">
    <location>
        <begin position="345"/>
        <end position="367"/>
    </location>
</feature>
<dbReference type="EMBL" id="CM001487">
    <property type="protein sequence ID" value="EIM57006.1"/>
    <property type="molecule type" value="Genomic_DNA"/>
</dbReference>
<evidence type="ECO:0000313" key="3">
    <source>
        <dbReference type="EMBL" id="EIM57006.1"/>
    </source>
</evidence>
<feature type="transmembrane region" description="Helical" evidence="1">
    <location>
        <begin position="139"/>
        <end position="161"/>
    </location>
</feature>
<keyword evidence="1" id="KW-0812">Transmembrane</keyword>
<feature type="transmembrane region" description="Helical" evidence="1">
    <location>
        <begin position="309"/>
        <end position="325"/>
    </location>
</feature>
<feature type="transmembrane region" description="Helical" evidence="1">
    <location>
        <begin position="168"/>
        <end position="190"/>
    </location>
</feature>
<keyword evidence="1" id="KW-1133">Transmembrane helix</keyword>
<organism evidence="3 4">
    <name type="scientific">Eubacterium cellulosolvens (strain ATCC 43171 / JCM 9499 / 6)</name>
    <name type="common">Cillobacterium cellulosolvens</name>
    <dbReference type="NCBI Taxonomy" id="633697"/>
    <lineage>
        <taxon>Bacteria</taxon>
        <taxon>Bacillati</taxon>
        <taxon>Bacillota</taxon>
        <taxon>Clostridia</taxon>
        <taxon>Eubacteriales</taxon>
        <taxon>Eubacteriaceae</taxon>
        <taxon>Eubacterium</taxon>
    </lineage>
</organism>